<dbReference type="RefSeq" id="WP_317995492.1">
    <property type="nucleotide sequence ID" value="NZ_AP025523.1"/>
</dbReference>
<dbReference type="GO" id="GO:0005975">
    <property type="term" value="P:carbohydrate metabolic process"/>
    <property type="evidence" value="ECO:0007669"/>
    <property type="project" value="InterPro"/>
</dbReference>
<dbReference type="Pfam" id="PF03033">
    <property type="entry name" value="Glyco_transf_28"/>
    <property type="match status" value="1"/>
</dbReference>
<keyword evidence="6 10" id="KW-0573">Peptidoglycan synthesis</keyword>
<comment type="subcellular location">
    <subcellularLocation>
        <location evidence="10">Cell membrane</location>
        <topology evidence="10">Peripheral membrane protein</topology>
        <orientation evidence="10">Cytoplasmic side</orientation>
    </subcellularLocation>
</comment>
<evidence type="ECO:0000256" key="8">
    <source>
        <dbReference type="ARBA" id="ARBA00023306"/>
    </source>
</evidence>
<keyword evidence="4 10" id="KW-0808">Transferase</keyword>
<dbReference type="PANTHER" id="PTHR21015:SF22">
    <property type="entry name" value="GLYCOSYLTRANSFERASE"/>
    <property type="match status" value="1"/>
</dbReference>
<evidence type="ECO:0000256" key="6">
    <source>
        <dbReference type="ARBA" id="ARBA00022984"/>
    </source>
</evidence>
<evidence type="ECO:0000259" key="12">
    <source>
        <dbReference type="Pfam" id="PF04101"/>
    </source>
</evidence>
<feature type="binding site" evidence="10">
    <location>
        <position position="202"/>
    </location>
    <ligand>
        <name>UDP-N-acetyl-alpha-D-glucosamine</name>
        <dbReference type="ChEBI" id="CHEBI:57705"/>
    </ligand>
</feature>
<evidence type="ECO:0000256" key="2">
    <source>
        <dbReference type="ARBA" id="ARBA00022618"/>
    </source>
</evidence>
<dbReference type="Proteomes" id="UP001317532">
    <property type="component" value="Chromosome"/>
</dbReference>
<organism evidence="13 14">
    <name type="scientific">Vulcanimicrobium alpinum</name>
    <dbReference type="NCBI Taxonomy" id="3016050"/>
    <lineage>
        <taxon>Bacteria</taxon>
        <taxon>Bacillati</taxon>
        <taxon>Vulcanimicrobiota</taxon>
        <taxon>Vulcanimicrobiia</taxon>
        <taxon>Vulcanimicrobiales</taxon>
        <taxon>Vulcanimicrobiaceae</taxon>
        <taxon>Vulcanimicrobium</taxon>
    </lineage>
</organism>
<dbReference type="HAMAP" id="MF_00033">
    <property type="entry name" value="MurG"/>
    <property type="match status" value="1"/>
</dbReference>
<dbReference type="SUPFAM" id="SSF53756">
    <property type="entry name" value="UDP-Glycosyltransferase/glycogen phosphorylase"/>
    <property type="match status" value="1"/>
</dbReference>
<evidence type="ECO:0000259" key="11">
    <source>
        <dbReference type="Pfam" id="PF03033"/>
    </source>
</evidence>
<comment type="catalytic activity">
    <reaction evidence="10">
        <text>di-trans,octa-cis-undecaprenyl diphospho-N-acetyl-alpha-D-muramoyl-L-alanyl-D-glutamyl-meso-2,6-diaminopimeloyl-D-alanyl-D-alanine + UDP-N-acetyl-alpha-D-glucosamine = di-trans,octa-cis-undecaprenyl diphospho-[N-acetyl-alpha-D-glucosaminyl-(1-&gt;4)]-N-acetyl-alpha-D-muramoyl-L-alanyl-D-glutamyl-meso-2,6-diaminopimeloyl-D-alanyl-D-alanine + UDP + H(+)</text>
        <dbReference type="Rhea" id="RHEA:31227"/>
        <dbReference type="ChEBI" id="CHEBI:15378"/>
        <dbReference type="ChEBI" id="CHEBI:57705"/>
        <dbReference type="ChEBI" id="CHEBI:58223"/>
        <dbReference type="ChEBI" id="CHEBI:61387"/>
        <dbReference type="ChEBI" id="CHEBI:61388"/>
        <dbReference type="EC" id="2.4.1.227"/>
    </reaction>
</comment>
<keyword evidence="1 10" id="KW-1003">Cell membrane</keyword>
<dbReference type="EC" id="2.4.1.227" evidence="10"/>
<dbReference type="PANTHER" id="PTHR21015">
    <property type="entry name" value="UDP-N-ACETYLGLUCOSAMINE--N-ACETYLMURAMYL-(PENTAPEPTIDE) PYROPHOSPHORYL-UNDECAPRENOL N-ACETYLGLUCOSAMINE TRANSFERASE 1"/>
    <property type="match status" value="1"/>
</dbReference>
<reference evidence="13 14" key="1">
    <citation type="journal article" date="2022" name="ISME Commun">
        <title>Vulcanimicrobium alpinus gen. nov. sp. nov., the first cultivated representative of the candidate phylum 'Eremiobacterota', is a metabolically versatile aerobic anoxygenic phototroph.</title>
        <authorList>
            <person name="Yabe S."/>
            <person name="Muto K."/>
            <person name="Abe K."/>
            <person name="Yokota A."/>
            <person name="Staudigel H."/>
            <person name="Tebo B.M."/>
        </authorList>
    </citation>
    <scope>NUCLEOTIDE SEQUENCE [LARGE SCALE GENOMIC DNA]</scope>
    <source>
        <strain evidence="13 14">WC8-2</strain>
    </source>
</reference>
<keyword evidence="2 10" id="KW-0132">Cell division</keyword>
<keyword evidence="14" id="KW-1185">Reference proteome</keyword>
<keyword evidence="3 10" id="KW-0328">Glycosyltransferase</keyword>
<name>A0AAN1XZR1_UNVUL</name>
<evidence type="ECO:0000256" key="9">
    <source>
        <dbReference type="ARBA" id="ARBA00023316"/>
    </source>
</evidence>
<evidence type="ECO:0000256" key="3">
    <source>
        <dbReference type="ARBA" id="ARBA00022676"/>
    </source>
</evidence>
<keyword evidence="7 10" id="KW-0472">Membrane</keyword>
<dbReference type="AlphaFoldDB" id="A0AAN1XZR1"/>
<dbReference type="CDD" id="cd03785">
    <property type="entry name" value="GT28_MurG"/>
    <property type="match status" value="1"/>
</dbReference>
<dbReference type="EMBL" id="AP025523">
    <property type="protein sequence ID" value="BDE07929.1"/>
    <property type="molecule type" value="Genomic_DNA"/>
</dbReference>
<gene>
    <name evidence="10 13" type="primary">murG</name>
    <name evidence="13" type="ORF">WPS_32050</name>
</gene>
<evidence type="ECO:0000256" key="7">
    <source>
        <dbReference type="ARBA" id="ARBA00023136"/>
    </source>
</evidence>
<comment type="function">
    <text evidence="10">Cell wall formation. Catalyzes the transfer of a GlcNAc subunit on undecaprenyl-pyrophosphoryl-MurNAc-pentapeptide (lipid intermediate I) to form undecaprenyl-pyrophosphoryl-MurNAc-(pentapeptide)GlcNAc (lipid intermediate II).</text>
</comment>
<accession>A0AAN1XZR1</accession>
<dbReference type="GO" id="GO:0005886">
    <property type="term" value="C:plasma membrane"/>
    <property type="evidence" value="ECO:0007669"/>
    <property type="project" value="UniProtKB-SubCell"/>
</dbReference>
<dbReference type="InterPro" id="IPR007235">
    <property type="entry name" value="Glyco_trans_28_C"/>
</dbReference>
<dbReference type="KEGG" id="vab:WPS_32050"/>
<feature type="binding site" evidence="10">
    <location>
        <position position="171"/>
    </location>
    <ligand>
        <name>UDP-N-acetyl-alpha-D-glucosamine</name>
        <dbReference type="ChEBI" id="CHEBI:57705"/>
    </ligand>
</feature>
<dbReference type="InterPro" id="IPR006009">
    <property type="entry name" value="GlcNAc_MurG"/>
</dbReference>
<dbReference type="GO" id="GO:0050511">
    <property type="term" value="F:undecaprenyldiphospho-muramoylpentapeptide beta-N-acetylglucosaminyltransferase activity"/>
    <property type="evidence" value="ECO:0007669"/>
    <property type="project" value="UniProtKB-UniRule"/>
</dbReference>
<feature type="binding site" evidence="10">
    <location>
        <position position="131"/>
    </location>
    <ligand>
        <name>UDP-N-acetyl-alpha-D-glucosamine</name>
        <dbReference type="ChEBI" id="CHEBI:57705"/>
    </ligand>
</feature>
<comment type="similarity">
    <text evidence="10">Belongs to the glycosyltransferase 28 family. MurG subfamily.</text>
</comment>
<evidence type="ECO:0000256" key="10">
    <source>
        <dbReference type="HAMAP-Rule" id="MF_00033"/>
    </source>
</evidence>
<feature type="domain" description="Glycosyl transferase family 28 C-terminal" evidence="12">
    <location>
        <begin position="195"/>
        <end position="349"/>
    </location>
</feature>
<protein>
    <recommendedName>
        <fullName evidence="10">UDP-N-acetylglucosamine--N-acetylmuramyl-(pentapeptide) pyrophosphoryl-undecaprenol N-acetylglucosamine transferase</fullName>
        <ecNumber evidence="10">2.4.1.227</ecNumber>
    </recommendedName>
    <alternativeName>
        <fullName evidence="10">Undecaprenyl-PP-MurNAc-pentapeptide-UDPGlcNAc GlcNAc transferase</fullName>
    </alternativeName>
</protein>
<dbReference type="GO" id="GO:0071555">
    <property type="term" value="P:cell wall organization"/>
    <property type="evidence" value="ECO:0007669"/>
    <property type="project" value="UniProtKB-KW"/>
</dbReference>
<evidence type="ECO:0000313" key="13">
    <source>
        <dbReference type="EMBL" id="BDE07929.1"/>
    </source>
</evidence>
<feature type="binding site" evidence="10">
    <location>
        <begin position="12"/>
        <end position="14"/>
    </location>
    <ligand>
        <name>UDP-N-acetyl-alpha-D-glucosamine</name>
        <dbReference type="ChEBI" id="CHEBI:57705"/>
    </ligand>
</feature>
<comment type="caution">
    <text evidence="10">Lacks conserved residue(s) required for the propagation of feature annotation.</text>
</comment>
<sequence length="395" mass="41521">MTLRVAFTGGGTGGHIYPALAIDGALRAAFDDGYAAHFYGNRHGLEASLVTAMPLTFVPSAPLRRRFSLGTLRTIAANAAGVAVALAALTRFRPMMVIATGGYVCFPVVVAARVLRVARLLRCGIALLEINVTPGLTNRLLAPLVDEVWTTYAASRASFGRKTVVTGAPVRGALRAASDPRAARARLQLDPERTTIVVMGGSQGARSINEAVAALVTRRTLPDAWQVLHVSGERDHAYMQAEERELAAGNRVRLVSYLADPSDAYAAADVVVARAGASTLAELAATGTPAILIPYPHAADQHQAHNAALFAEAGAATVLSDAELDGDRLWWALRDVLEPDRTGAMAAAACALAPHDAAAAIVERVGIAGLRPLRLTRAQRDARVRENADANGGRP</sequence>
<evidence type="ECO:0000256" key="5">
    <source>
        <dbReference type="ARBA" id="ARBA00022960"/>
    </source>
</evidence>
<proteinExistence type="inferred from homology"/>
<dbReference type="GO" id="GO:0009252">
    <property type="term" value="P:peptidoglycan biosynthetic process"/>
    <property type="evidence" value="ECO:0007669"/>
    <property type="project" value="UniProtKB-UniRule"/>
</dbReference>
<dbReference type="InterPro" id="IPR004276">
    <property type="entry name" value="GlycoTrans_28_N"/>
</dbReference>
<evidence type="ECO:0000313" key="14">
    <source>
        <dbReference type="Proteomes" id="UP001317532"/>
    </source>
</evidence>
<feature type="domain" description="Glycosyltransferase family 28 N-terminal" evidence="11">
    <location>
        <begin position="5"/>
        <end position="148"/>
    </location>
</feature>
<feature type="binding site" evidence="10">
    <location>
        <position position="303"/>
    </location>
    <ligand>
        <name>UDP-N-acetyl-alpha-D-glucosamine</name>
        <dbReference type="ChEBI" id="CHEBI:57705"/>
    </ligand>
</feature>
<evidence type="ECO:0000256" key="1">
    <source>
        <dbReference type="ARBA" id="ARBA00022475"/>
    </source>
</evidence>
<dbReference type="Gene3D" id="3.40.50.2000">
    <property type="entry name" value="Glycogen Phosphorylase B"/>
    <property type="match status" value="2"/>
</dbReference>
<comment type="pathway">
    <text evidence="10">Cell wall biogenesis; peptidoglycan biosynthesis.</text>
</comment>
<keyword evidence="5 10" id="KW-0133">Cell shape</keyword>
<dbReference type="GO" id="GO:0008360">
    <property type="term" value="P:regulation of cell shape"/>
    <property type="evidence" value="ECO:0007669"/>
    <property type="project" value="UniProtKB-KW"/>
</dbReference>
<evidence type="ECO:0000256" key="4">
    <source>
        <dbReference type="ARBA" id="ARBA00022679"/>
    </source>
</evidence>
<keyword evidence="8 10" id="KW-0131">Cell cycle</keyword>
<keyword evidence="9 10" id="KW-0961">Cell wall biogenesis/degradation</keyword>
<dbReference type="GO" id="GO:0051301">
    <property type="term" value="P:cell division"/>
    <property type="evidence" value="ECO:0007669"/>
    <property type="project" value="UniProtKB-KW"/>
</dbReference>
<dbReference type="Pfam" id="PF04101">
    <property type="entry name" value="Glyco_tran_28_C"/>
    <property type="match status" value="1"/>
</dbReference>